<dbReference type="Proteomes" id="UP000315947">
    <property type="component" value="Chromosome"/>
</dbReference>
<dbReference type="PROSITE" id="PS50404">
    <property type="entry name" value="GST_NTER"/>
    <property type="match status" value="1"/>
</dbReference>
<comment type="similarity">
    <text evidence="1">Belongs to the GST superfamily. HSP26 family.</text>
</comment>
<dbReference type="InterPro" id="IPR050983">
    <property type="entry name" value="GST_Omega/HSP26"/>
</dbReference>
<dbReference type="InterPro" id="IPR040079">
    <property type="entry name" value="Glutathione_S-Trfase"/>
</dbReference>
<dbReference type="EMBL" id="CP041614">
    <property type="protein sequence ID" value="QDO82508.1"/>
    <property type="molecule type" value="Genomic_DNA"/>
</dbReference>
<dbReference type="SUPFAM" id="SSF52833">
    <property type="entry name" value="Thioredoxin-like"/>
    <property type="match status" value="1"/>
</dbReference>
<dbReference type="PANTHER" id="PTHR43968">
    <property type="match status" value="1"/>
</dbReference>
<dbReference type="RefSeq" id="WP_144044897.1">
    <property type="nucleotide sequence ID" value="NZ_CP041614.1"/>
</dbReference>
<dbReference type="SFLD" id="SFLDG00358">
    <property type="entry name" value="Main_(cytGST)"/>
    <property type="match status" value="1"/>
</dbReference>
<evidence type="ECO:0000256" key="1">
    <source>
        <dbReference type="ARBA" id="ARBA00009929"/>
    </source>
</evidence>
<dbReference type="Pfam" id="PF00043">
    <property type="entry name" value="GST_C"/>
    <property type="match status" value="1"/>
</dbReference>
<dbReference type="InterPro" id="IPR034342">
    <property type="entry name" value="SspA_C"/>
</dbReference>
<sequence>MAVAANKRSIMTLYSGADDLYSHQVRIVLAEKGVTVDVLEADPSEMPEDLIELNPYNTVPTLVDRELILYNSRIIMEYLDERFPHPPLMPVYPVSRGQTRLMMHRIENDWYSLVERIRSGDRADAARKELQESLTAIAPIFTEMPYFMAEEFGLADCYLGPLLWRLPVLGIELDNRAAKEVKAYMTRLFDRESFKASLTETEREMRMGI</sequence>
<dbReference type="SFLD" id="SFLDS00019">
    <property type="entry name" value="Glutathione_Transferase_(cytos"/>
    <property type="match status" value="1"/>
</dbReference>
<reference evidence="4 5" key="1">
    <citation type="submission" date="2019-07" db="EMBL/GenBank/DDBJ databases">
        <title>Shewanella sp. YLB-06 whole genomic sequence.</title>
        <authorList>
            <person name="Yu L."/>
        </authorList>
    </citation>
    <scope>NUCLEOTIDE SEQUENCE [LARGE SCALE GENOMIC DNA]</scope>
    <source>
        <strain evidence="4 5">YLB-06</strain>
    </source>
</reference>
<proteinExistence type="inferred from homology"/>
<dbReference type="PROSITE" id="PS50405">
    <property type="entry name" value="GST_CTER"/>
    <property type="match status" value="1"/>
</dbReference>
<name>A0ABX5WTU2_9GAMM</name>
<evidence type="ECO:0000259" key="2">
    <source>
        <dbReference type="PROSITE" id="PS50404"/>
    </source>
</evidence>
<dbReference type="Gene3D" id="3.40.30.10">
    <property type="entry name" value="Glutaredoxin"/>
    <property type="match status" value="1"/>
</dbReference>
<dbReference type="InterPro" id="IPR004045">
    <property type="entry name" value="Glutathione_S-Trfase_N"/>
</dbReference>
<dbReference type="NCBIfam" id="NF007016">
    <property type="entry name" value="PRK09481.1"/>
    <property type="match status" value="1"/>
</dbReference>
<evidence type="ECO:0000313" key="4">
    <source>
        <dbReference type="EMBL" id="QDO82508.1"/>
    </source>
</evidence>
<feature type="domain" description="GST N-terminal" evidence="2">
    <location>
        <begin position="9"/>
        <end position="87"/>
    </location>
</feature>
<accession>A0ABX5WTU2</accession>
<dbReference type="InterPro" id="IPR036282">
    <property type="entry name" value="Glutathione-S-Trfase_C_sf"/>
</dbReference>
<dbReference type="PANTHER" id="PTHR43968:SF6">
    <property type="entry name" value="GLUTATHIONE S-TRANSFERASE OMEGA"/>
    <property type="match status" value="1"/>
</dbReference>
<dbReference type="SUPFAM" id="SSF47616">
    <property type="entry name" value="GST C-terminal domain-like"/>
    <property type="match status" value="1"/>
</dbReference>
<evidence type="ECO:0000313" key="5">
    <source>
        <dbReference type="Proteomes" id="UP000315947"/>
    </source>
</evidence>
<gene>
    <name evidence="4" type="primary">sspA</name>
    <name evidence="4" type="ORF">FM037_03705</name>
</gene>
<evidence type="ECO:0000259" key="3">
    <source>
        <dbReference type="PROSITE" id="PS50405"/>
    </source>
</evidence>
<dbReference type="InterPro" id="IPR034341">
    <property type="entry name" value="SspA_N"/>
</dbReference>
<dbReference type="CDD" id="cd03186">
    <property type="entry name" value="GST_C_SspA"/>
    <property type="match status" value="1"/>
</dbReference>
<dbReference type="Gene3D" id="1.20.1050.10">
    <property type="match status" value="1"/>
</dbReference>
<dbReference type="InterPro" id="IPR004046">
    <property type="entry name" value="GST_C"/>
</dbReference>
<organism evidence="4 5">
    <name type="scientific">Shewanella psychropiezotolerans</name>
    <dbReference type="NCBI Taxonomy" id="2593655"/>
    <lineage>
        <taxon>Bacteria</taxon>
        <taxon>Pseudomonadati</taxon>
        <taxon>Pseudomonadota</taxon>
        <taxon>Gammaproteobacteria</taxon>
        <taxon>Alteromonadales</taxon>
        <taxon>Shewanellaceae</taxon>
        <taxon>Shewanella</taxon>
    </lineage>
</organism>
<dbReference type="InterPro" id="IPR010987">
    <property type="entry name" value="Glutathione-S-Trfase_C-like"/>
</dbReference>
<dbReference type="CDD" id="cd03059">
    <property type="entry name" value="GST_N_SspA"/>
    <property type="match status" value="1"/>
</dbReference>
<feature type="domain" description="GST C-terminal" evidence="3">
    <location>
        <begin position="92"/>
        <end position="209"/>
    </location>
</feature>
<keyword evidence="5" id="KW-1185">Reference proteome</keyword>
<protein>
    <submittedName>
        <fullName evidence="4">Stringent starvation protein A</fullName>
    </submittedName>
</protein>
<dbReference type="Pfam" id="PF02798">
    <property type="entry name" value="GST_N"/>
    <property type="match status" value="1"/>
</dbReference>
<dbReference type="InterPro" id="IPR036249">
    <property type="entry name" value="Thioredoxin-like_sf"/>
</dbReference>